<feature type="region of interest" description="Disordered" evidence="1">
    <location>
        <begin position="49"/>
        <end position="76"/>
    </location>
</feature>
<keyword evidence="3" id="KW-1185">Reference proteome</keyword>
<evidence type="ECO:0000313" key="3">
    <source>
        <dbReference type="Proteomes" id="UP001160148"/>
    </source>
</evidence>
<proteinExistence type="predicted"/>
<reference evidence="2 3" key="1">
    <citation type="submission" date="2023-01" db="EMBL/GenBank/DDBJ databases">
        <authorList>
            <person name="Whitehead M."/>
        </authorList>
    </citation>
    <scope>NUCLEOTIDE SEQUENCE [LARGE SCALE GENOMIC DNA]</scope>
</reference>
<evidence type="ECO:0000313" key="2">
    <source>
        <dbReference type="EMBL" id="CAI6346736.1"/>
    </source>
</evidence>
<dbReference type="Proteomes" id="UP001160148">
    <property type="component" value="Unassembled WGS sequence"/>
</dbReference>
<accession>A0AAV0VVI4</accession>
<protein>
    <submittedName>
        <fullName evidence="2">Uncharacterized protein</fullName>
    </submittedName>
</protein>
<evidence type="ECO:0000256" key="1">
    <source>
        <dbReference type="SAM" id="MobiDB-lite"/>
    </source>
</evidence>
<name>A0AAV0VVI4_9HEMI</name>
<gene>
    <name evidence="2" type="ORF">MEUPH1_LOCUS3612</name>
</gene>
<sequence length="76" mass="8350">MEDKSSTTVEVQYVEIHYADSVVMLYITVATLLVGTGHVDTSCHVTNYNNGGGAGQTRMESEPSTGRRRPVIERAY</sequence>
<organism evidence="2 3">
    <name type="scientific">Macrosiphum euphorbiae</name>
    <name type="common">potato aphid</name>
    <dbReference type="NCBI Taxonomy" id="13131"/>
    <lineage>
        <taxon>Eukaryota</taxon>
        <taxon>Metazoa</taxon>
        <taxon>Ecdysozoa</taxon>
        <taxon>Arthropoda</taxon>
        <taxon>Hexapoda</taxon>
        <taxon>Insecta</taxon>
        <taxon>Pterygota</taxon>
        <taxon>Neoptera</taxon>
        <taxon>Paraneoptera</taxon>
        <taxon>Hemiptera</taxon>
        <taxon>Sternorrhyncha</taxon>
        <taxon>Aphidomorpha</taxon>
        <taxon>Aphidoidea</taxon>
        <taxon>Aphididae</taxon>
        <taxon>Macrosiphini</taxon>
        <taxon>Macrosiphum</taxon>
    </lineage>
</organism>
<dbReference type="AlphaFoldDB" id="A0AAV0VVI4"/>
<dbReference type="EMBL" id="CARXXK010000001">
    <property type="protein sequence ID" value="CAI6346736.1"/>
    <property type="molecule type" value="Genomic_DNA"/>
</dbReference>
<comment type="caution">
    <text evidence="2">The sequence shown here is derived from an EMBL/GenBank/DDBJ whole genome shotgun (WGS) entry which is preliminary data.</text>
</comment>